<feature type="transmembrane region" description="Helical" evidence="9">
    <location>
        <begin position="269"/>
        <end position="290"/>
    </location>
</feature>
<feature type="transmembrane region" description="Helical" evidence="9">
    <location>
        <begin position="126"/>
        <end position="147"/>
    </location>
</feature>
<protein>
    <recommendedName>
        <fullName evidence="7">Transporter</fullName>
    </recommendedName>
</protein>
<keyword evidence="2 7" id="KW-0813">Transport</keyword>
<dbReference type="GO" id="GO:0006865">
    <property type="term" value="P:amino acid transport"/>
    <property type="evidence" value="ECO:0007669"/>
    <property type="project" value="TreeGrafter"/>
</dbReference>
<organism evidence="10">
    <name type="scientific">Octopus bimaculoides</name>
    <name type="common">California two-spotted octopus</name>
    <dbReference type="NCBI Taxonomy" id="37653"/>
    <lineage>
        <taxon>Eukaryota</taxon>
        <taxon>Metazoa</taxon>
        <taxon>Spiralia</taxon>
        <taxon>Lophotrochozoa</taxon>
        <taxon>Mollusca</taxon>
        <taxon>Cephalopoda</taxon>
        <taxon>Coleoidea</taxon>
        <taxon>Octopodiformes</taxon>
        <taxon>Octopoda</taxon>
        <taxon>Incirrata</taxon>
        <taxon>Octopodidae</taxon>
        <taxon>Octopus</taxon>
    </lineage>
</organism>
<feature type="binding site" evidence="6">
    <location>
        <position position="308"/>
    </location>
    <ligand>
        <name>Na(+)</name>
        <dbReference type="ChEBI" id="CHEBI:29101"/>
        <label>1</label>
    </ligand>
</feature>
<feature type="compositionally biased region" description="Basic and acidic residues" evidence="8">
    <location>
        <begin position="1"/>
        <end position="17"/>
    </location>
</feature>
<feature type="binding site" evidence="6">
    <location>
        <position position="105"/>
    </location>
    <ligand>
        <name>Na(+)</name>
        <dbReference type="ChEBI" id="CHEBI:29101"/>
        <label>1</label>
    </ligand>
</feature>
<feature type="binding site" evidence="6">
    <location>
        <position position="276"/>
    </location>
    <ligand>
        <name>Na(+)</name>
        <dbReference type="ChEBI" id="CHEBI:29101"/>
        <label>1</label>
    </ligand>
</feature>
<feature type="transmembrane region" description="Helical" evidence="9">
    <location>
        <begin position="302"/>
        <end position="328"/>
    </location>
</feature>
<evidence type="ECO:0000256" key="3">
    <source>
        <dbReference type="ARBA" id="ARBA00022692"/>
    </source>
</evidence>
<keyword evidence="5 9" id="KW-0472">Membrane</keyword>
<dbReference type="OrthoDB" id="6581954at2759"/>
<dbReference type="AlphaFoldDB" id="A0A0L8HBG9"/>
<evidence type="ECO:0000256" key="4">
    <source>
        <dbReference type="ARBA" id="ARBA00022989"/>
    </source>
</evidence>
<feature type="region of interest" description="Disordered" evidence="8">
    <location>
        <begin position="1"/>
        <end position="25"/>
    </location>
</feature>
<dbReference type="GO" id="GO:0005886">
    <property type="term" value="C:plasma membrane"/>
    <property type="evidence" value="ECO:0007669"/>
    <property type="project" value="TreeGrafter"/>
</dbReference>
<evidence type="ECO:0000313" key="10">
    <source>
        <dbReference type="EMBL" id="KOF86532.1"/>
    </source>
</evidence>
<dbReference type="InterPro" id="IPR037272">
    <property type="entry name" value="SNS_sf"/>
</dbReference>
<reference evidence="10" key="1">
    <citation type="submission" date="2015-07" db="EMBL/GenBank/DDBJ databases">
        <title>MeaNS - Measles Nucleotide Surveillance Program.</title>
        <authorList>
            <person name="Tran T."/>
            <person name="Druce J."/>
        </authorList>
    </citation>
    <scope>NUCLEOTIDE SEQUENCE</scope>
    <source>
        <strain evidence="10">UCB-OBI-ISO-001</strain>
        <tissue evidence="10">Gonad</tissue>
    </source>
</reference>
<keyword evidence="3 7" id="KW-0812">Transmembrane</keyword>
<keyword evidence="4 9" id="KW-1133">Transmembrane helix</keyword>
<dbReference type="PROSITE" id="PS50267">
    <property type="entry name" value="NA_NEUROTRAN_SYMP_3"/>
    <property type="match status" value="1"/>
</dbReference>
<dbReference type="GO" id="GO:0046872">
    <property type="term" value="F:metal ion binding"/>
    <property type="evidence" value="ECO:0007669"/>
    <property type="project" value="UniProtKB-KW"/>
</dbReference>
<sequence length="365" mass="41222">MNFDDFQSKMDNEKPDLNDTDSESFSMRRSTSYSEALNISVSDSVQSSNVFSDPRGPYELRISSEMYTSAVTLRQSTDELIFTDETRDSWDNKVQYLLAAIGLAVGLGNVWRFPYLAQKNGGGAFLLPYVIMLFIEGLPIFYLEVALGQRMRRGPVGTWDQISPYLTGIGYSCIMVSYIVCIYYNTIISWCLYYFALSFRSELLWENCPNETAASKECNVIYFTATFPYVVLIIFFFRGVTLSNFYVGLKHLFVPKFEKLANPQVWLEAATQIFYSLSLGFGGLMAMSSYNPLRNNCYKDTFIVVFVNCGTSVFAGIVIFSILGCAVVSDQLEPSSSIFLQRLLYRSNEIIDAIFNSRISSSTAS</sequence>
<evidence type="ECO:0000256" key="5">
    <source>
        <dbReference type="ARBA" id="ARBA00023136"/>
    </source>
</evidence>
<comment type="similarity">
    <text evidence="7">Belongs to the sodium:neurotransmitter symporter (SNF) (TC 2.A.22) family.</text>
</comment>
<dbReference type="PRINTS" id="PR00176">
    <property type="entry name" value="NANEUSMPORT"/>
</dbReference>
<feature type="transmembrane region" description="Helical" evidence="9">
    <location>
        <begin position="168"/>
        <end position="196"/>
    </location>
</feature>
<feature type="binding site" evidence="6">
    <location>
        <position position="102"/>
    </location>
    <ligand>
        <name>Na(+)</name>
        <dbReference type="ChEBI" id="CHEBI:29101"/>
        <label>1</label>
    </ligand>
</feature>
<dbReference type="PANTHER" id="PTHR11616">
    <property type="entry name" value="SODIUM/CHLORIDE DEPENDENT TRANSPORTER"/>
    <property type="match status" value="1"/>
</dbReference>
<evidence type="ECO:0000256" key="8">
    <source>
        <dbReference type="SAM" id="MobiDB-lite"/>
    </source>
</evidence>
<gene>
    <name evidence="10" type="ORF">OCBIM_22018387mg</name>
</gene>
<evidence type="ECO:0000256" key="7">
    <source>
        <dbReference type="RuleBase" id="RU003732"/>
    </source>
</evidence>
<dbReference type="Pfam" id="PF00209">
    <property type="entry name" value="SNF"/>
    <property type="match status" value="1"/>
</dbReference>
<dbReference type="InterPro" id="IPR000175">
    <property type="entry name" value="Na/ntran_symport"/>
</dbReference>
<evidence type="ECO:0000256" key="6">
    <source>
        <dbReference type="PIRSR" id="PIRSR600175-1"/>
    </source>
</evidence>
<dbReference type="PROSITE" id="PS00610">
    <property type="entry name" value="NA_NEUROTRAN_SYMP_1"/>
    <property type="match status" value="1"/>
</dbReference>
<comment type="subcellular location">
    <subcellularLocation>
        <location evidence="1">Membrane</location>
        <topology evidence="1">Multi-pass membrane protein</topology>
    </subcellularLocation>
</comment>
<keyword evidence="6" id="KW-0915">Sodium</keyword>
<feature type="binding site" evidence="6">
    <location>
        <position position="109"/>
    </location>
    <ligand>
        <name>Na(+)</name>
        <dbReference type="ChEBI" id="CHEBI:29101"/>
        <label>1</label>
    </ligand>
</feature>
<dbReference type="SUPFAM" id="SSF161070">
    <property type="entry name" value="SNF-like"/>
    <property type="match status" value="1"/>
</dbReference>
<dbReference type="PANTHER" id="PTHR11616:SF182">
    <property type="entry name" value="TRANSPORTER"/>
    <property type="match status" value="1"/>
</dbReference>
<dbReference type="GO" id="GO:0035725">
    <property type="term" value="P:sodium ion transmembrane transport"/>
    <property type="evidence" value="ECO:0007669"/>
    <property type="project" value="TreeGrafter"/>
</dbReference>
<dbReference type="EMBL" id="KQ418612">
    <property type="protein sequence ID" value="KOF86532.1"/>
    <property type="molecule type" value="Genomic_DNA"/>
</dbReference>
<proteinExistence type="inferred from homology"/>
<feature type="transmembrane region" description="Helical" evidence="9">
    <location>
        <begin position="229"/>
        <end position="249"/>
    </location>
</feature>
<evidence type="ECO:0000256" key="9">
    <source>
        <dbReference type="SAM" id="Phobius"/>
    </source>
</evidence>
<evidence type="ECO:0000256" key="1">
    <source>
        <dbReference type="ARBA" id="ARBA00004141"/>
    </source>
</evidence>
<name>A0A0L8HBG9_OCTBM</name>
<evidence type="ECO:0000256" key="2">
    <source>
        <dbReference type="ARBA" id="ARBA00022448"/>
    </source>
</evidence>
<accession>A0A0L8HBG9</accession>
<dbReference type="GO" id="GO:0015293">
    <property type="term" value="F:symporter activity"/>
    <property type="evidence" value="ECO:0007669"/>
    <property type="project" value="UniProtKB-KW"/>
</dbReference>
<keyword evidence="7" id="KW-0769">Symport</keyword>
<feature type="transmembrane region" description="Helical" evidence="9">
    <location>
        <begin position="96"/>
        <end position="114"/>
    </location>
</feature>
<keyword evidence="6" id="KW-0479">Metal-binding</keyword>
<feature type="binding site" evidence="6">
    <location>
        <position position="104"/>
    </location>
    <ligand>
        <name>Na(+)</name>
        <dbReference type="ChEBI" id="CHEBI:29101"/>
        <label>1</label>
    </ligand>
</feature>